<name>A0ABR5TM69_9BACL</name>
<dbReference type="Proteomes" id="UP000070467">
    <property type="component" value="Unassembled WGS sequence"/>
</dbReference>
<sequence length="189" mass="22006">MKTRKEENMQDSKKHKEIVTEEKVTFRVCDECLGVNLKTLIPKLKKKAPNGEFIVGCQSYCGPGREKTFALVNSRICMADSEDELMPLIDEKLKEKISKEDEERYHKRIKRRLERTFYFVVPENKTIKLNSEFKIDKEGIIARKAGISYLDKVLISSNLDTKKIGEYEITYTVNIDGKTHTRKRIITVK</sequence>
<dbReference type="Gene3D" id="2.60.40.10">
    <property type="entry name" value="Immunoglobulins"/>
    <property type="match status" value="1"/>
</dbReference>
<dbReference type="InterPro" id="IPR013783">
    <property type="entry name" value="Ig-like_fold"/>
</dbReference>
<keyword evidence="3" id="KW-1185">Reference proteome</keyword>
<reference evidence="2 3" key="1">
    <citation type="submission" date="2016-01" db="EMBL/GenBank/DDBJ databases">
        <authorList>
            <person name="Mitreva M."/>
            <person name="Pepin K.H."/>
            <person name="Mihindukulasuriya K.A."/>
            <person name="Fulton R."/>
            <person name="Fronick C."/>
            <person name="O'Laughlin M."/>
            <person name="Miner T."/>
            <person name="Herter B."/>
            <person name="Rosa B.A."/>
            <person name="Cordes M."/>
            <person name="Tomlinson C."/>
            <person name="Wollam A."/>
            <person name="Palsikar V.B."/>
            <person name="Mardis E.R."/>
            <person name="Wilson R.K."/>
        </authorList>
    </citation>
    <scope>NUCLEOTIDE SEQUENCE [LARGE SCALE GENOMIC DNA]</scope>
    <source>
        <strain evidence="2 3">KA00071</strain>
    </source>
</reference>
<dbReference type="Pfam" id="PF16403">
    <property type="entry name" value="Bact_surface_Ig-like"/>
    <property type="match status" value="1"/>
</dbReference>
<proteinExistence type="predicted"/>
<protein>
    <recommendedName>
        <fullName evidence="1">Pesticidal crystal protein Cry22Aa Ig-like domain-containing protein</fullName>
    </recommendedName>
</protein>
<evidence type="ECO:0000313" key="3">
    <source>
        <dbReference type="Proteomes" id="UP000070467"/>
    </source>
</evidence>
<accession>A0ABR5TM69</accession>
<gene>
    <name evidence="2" type="ORF">HMPREF1871_00535</name>
</gene>
<evidence type="ECO:0000313" key="2">
    <source>
        <dbReference type="EMBL" id="KXB58309.1"/>
    </source>
</evidence>
<dbReference type="InterPro" id="IPR009910">
    <property type="entry name" value="DUF1450"/>
</dbReference>
<feature type="domain" description="Pesticidal crystal protein Cry22Aa Ig-like" evidence="1">
    <location>
        <begin position="127"/>
        <end position="188"/>
    </location>
</feature>
<organism evidence="2 3">
    <name type="scientific">Gemelliphila asaccharolytica</name>
    <dbReference type="NCBI Taxonomy" id="502393"/>
    <lineage>
        <taxon>Bacteria</taxon>
        <taxon>Bacillati</taxon>
        <taxon>Bacillota</taxon>
        <taxon>Bacilli</taxon>
        <taxon>Bacillales</taxon>
        <taxon>Gemellaceae</taxon>
        <taxon>Gemelliphila</taxon>
    </lineage>
</organism>
<evidence type="ECO:0000259" key="1">
    <source>
        <dbReference type="Pfam" id="PF16403"/>
    </source>
</evidence>
<dbReference type="EMBL" id="LSDB01000017">
    <property type="protein sequence ID" value="KXB58309.1"/>
    <property type="molecule type" value="Genomic_DNA"/>
</dbReference>
<dbReference type="InterPro" id="IPR032179">
    <property type="entry name" value="Cry22Aa_Ig-like"/>
</dbReference>
<dbReference type="Pfam" id="PF07293">
    <property type="entry name" value="DUF1450"/>
    <property type="match status" value="1"/>
</dbReference>
<comment type="caution">
    <text evidence="2">The sequence shown here is derived from an EMBL/GenBank/DDBJ whole genome shotgun (WGS) entry which is preliminary data.</text>
</comment>